<dbReference type="VEuPathDB" id="VectorBase:AMEC016411"/>
<name>A0A182U9J4_9DIPT</name>
<organism evidence="1 2">
    <name type="scientific">Anopheles melas</name>
    <dbReference type="NCBI Taxonomy" id="34690"/>
    <lineage>
        <taxon>Eukaryota</taxon>
        <taxon>Metazoa</taxon>
        <taxon>Ecdysozoa</taxon>
        <taxon>Arthropoda</taxon>
        <taxon>Hexapoda</taxon>
        <taxon>Insecta</taxon>
        <taxon>Pterygota</taxon>
        <taxon>Neoptera</taxon>
        <taxon>Endopterygota</taxon>
        <taxon>Diptera</taxon>
        <taxon>Nematocera</taxon>
        <taxon>Culicoidea</taxon>
        <taxon>Culicidae</taxon>
        <taxon>Anophelinae</taxon>
        <taxon>Anopheles</taxon>
    </lineage>
</organism>
<keyword evidence="2" id="KW-1185">Reference proteome</keyword>
<evidence type="ECO:0000313" key="1">
    <source>
        <dbReference type="EnsemblMetazoa" id="AMEC016411-PA"/>
    </source>
</evidence>
<dbReference type="EnsemblMetazoa" id="AMEC016411-RA">
    <property type="protein sequence ID" value="AMEC016411-PA"/>
    <property type="gene ID" value="AMEC016411"/>
</dbReference>
<reference evidence="1" key="2">
    <citation type="submission" date="2020-05" db="UniProtKB">
        <authorList>
            <consortium name="EnsemblMetazoa"/>
        </authorList>
    </citation>
    <scope>IDENTIFICATION</scope>
    <source>
        <strain evidence="1">CM1001059</strain>
    </source>
</reference>
<proteinExistence type="predicted"/>
<protein>
    <submittedName>
        <fullName evidence="1">Uncharacterized protein</fullName>
    </submittedName>
</protein>
<dbReference type="EnsemblMetazoa" id="AMEC004182-RA">
    <property type="protein sequence ID" value="AMEC004182-PA"/>
    <property type="gene ID" value="AMEC004182"/>
</dbReference>
<evidence type="ECO:0000313" key="2">
    <source>
        <dbReference type="Proteomes" id="UP000075902"/>
    </source>
</evidence>
<dbReference type="Proteomes" id="UP000075902">
    <property type="component" value="Unassembled WGS sequence"/>
</dbReference>
<dbReference type="AlphaFoldDB" id="A0A182U9J4"/>
<sequence length="106" mass="11394">MEQCLNDIHYHDHYTLSYGTIHAKSSSSSSGSDLPPIAQSFAGTTIDSESVLKKKSLLWQPPGPRKMDDTTHPGCARSLTRLVTIESIVVAPEGASIGLRKLAGMV</sequence>
<reference evidence="2" key="1">
    <citation type="submission" date="2014-01" db="EMBL/GenBank/DDBJ databases">
        <title>The Genome Sequence of Anopheles melas CM1001059_A (V2).</title>
        <authorList>
            <consortium name="The Broad Institute Genomics Platform"/>
            <person name="Neafsey D.E."/>
            <person name="Besansky N."/>
            <person name="Howell P."/>
            <person name="Walton C."/>
            <person name="Young S.K."/>
            <person name="Zeng Q."/>
            <person name="Gargeya S."/>
            <person name="Fitzgerald M."/>
            <person name="Haas B."/>
            <person name="Abouelleil A."/>
            <person name="Allen A.W."/>
            <person name="Alvarado L."/>
            <person name="Arachchi H.M."/>
            <person name="Berlin A.M."/>
            <person name="Chapman S.B."/>
            <person name="Gainer-Dewar J."/>
            <person name="Goldberg J."/>
            <person name="Griggs A."/>
            <person name="Gujja S."/>
            <person name="Hansen M."/>
            <person name="Howarth C."/>
            <person name="Imamovic A."/>
            <person name="Ireland A."/>
            <person name="Larimer J."/>
            <person name="McCowan C."/>
            <person name="Murphy C."/>
            <person name="Pearson M."/>
            <person name="Poon T.W."/>
            <person name="Priest M."/>
            <person name="Roberts A."/>
            <person name="Saif S."/>
            <person name="Shea T."/>
            <person name="Sisk P."/>
            <person name="Sykes S."/>
            <person name="Wortman J."/>
            <person name="Nusbaum C."/>
            <person name="Birren B."/>
        </authorList>
    </citation>
    <scope>NUCLEOTIDE SEQUENCE [LARGE SCALE GENOMIC DNA]</scope>
    <source>
        <strain evidence="2">CM1001059</strain>
    </source>
</reference>
<accession>A0A182U9J4</accession>
<dbReference type="VEuPathDB" id="VectorBase:AMEC004182"/>